<evidence type="ECO:0000313" key="3">
    <source>
        <dbReference type="Proteomes" id="UP001299970"/>
    </source>
</evidence>
<dbReference type="Gene3D" id="2.60.120.590">
    <property type="entry name" value="Alpha-ketoglutarate-dependent dioxygenase AlkB-like"/>
    <property type="match status" value="1"/>
</dbReference>
<dbReference type="InterPro" id="IPR037151">
    <property type="entry name" value="AlkB-like_sf"/>
</dbReference>
<feature type="domain" description="Fe2OG dioxygenase" evidence="1">
    <location>
        <begin position="110"/>
        <end position="206"/>
    </location>
</feature>
<gene>
    <name evidence="2" type="ORF">MMF94_16820</name>
</gene>
<organism evidence="2 3">
    <name type="scientific">Pseudonocardia alaniniphila</name>
    <dbReference type="NCBI Taxonomy" id="75291"/>
    <lineage>
        <taxon>Bacteria</taxon>
        <taxon>Bacillati</taxon>
        <taxon>Actinomycetota</taxon>
        <taxon>Actinomycetes</taxon>
        <taxon>Pseudonocardiales</taxon>
        <taxon>Pseudonocardiaceae</taxon>
        <taxon>Pseudonocardia</taxon>
    </lineage>
</organism>
<keyword evidence="2" id="KW-0560">Oxidoreductase</keyword>
<dbReference type="GO" id="GO:0051213">
    <property type="term" value="F:dioxygenase activity"/>
    <property type="evidence" value="ECO:0007669"/>
    <property type="project" value="UniProtKB-KW"/>
</dbReference>
<sequence>MLHLDLAWQPSLFGAAADGVELDAGFGGVQRRELGDGAWVDHGPGWCRGADDLFARILSATPWAGRDVWMYDRVLPEPRLTHRWRLDDGPAPPAELREMARVLSDRYGVEFTQVGANLYRDGSDSVAWHGDRVARDLPEAIVALVSLGAVRPFRLRPTGGGASVGYLPGPGDLLVMGGSCQRTWQHCVPKTRSVGPRASIQFRHAYQR</sequence>
<dbReference type="PROSITE" id="PS51471">
    <property type="entry name" value="FE2OG_OXY"/>
    <property type="match status" value="1"/>
</dbReference>
<dbReference type="PANTHER" id="PTHR31212">
    <property type="entry name" value="ALPHA-KETOGLUTARATE-DEPENDENT DIOXYGENASE ALKB HOMOLOG 3"/>
    <property type="match status" value="1"/>
</dbReference>
<evidence type="ECO:0000313" key="2">
    <source>
        <dbReference type="EMBL" id="MCH6167349.1"/>
    </source>
</evidence>
<dbReference type="PANTHER" id="PTHR31212:SF4">
    <property type="entry name" value="ALPHA-KETOGLUTARATE-DEPENDENT DIOXYGENASE ALKB HOMOLOG 3"/>
    <property type="match status" value="1"/>
</dbReference>
<dbReference type="InterPro" id="IPR027450">
    <property type="entry name" value="AlkB-like"/>
</dbReference>
<dbReference type="Proteomes" id="UP001299970">
    <property type="component" value="Unassembled WGS sequence"/>
</dbReference>
<name>A0ABS9TFM2_9PSEU</name>
<dbReference type="Pfam" id="PF13532">
    <property type="entry name" value="2OG-FeII_Oxy_2"/>
    <property type="match status" value="1"/>
</dbReference>
<reference evidence="2 3" key="1">
    <citation type="submission" date="2022-03" db="EMBL/GenBank/DDBJ databases">
        <title>Pseudonocardia alaer sp. nov., a novel actinomycete isolated from reed forest soil.</title>
        <authorList>
            <person name="Wang L."/>
        </authorList>
    </citation>
    <scope>NUCLEOTIDE SEQUENCE [LARGE SCALE GENOMIC DNA]</scope>
    <source>
        <strain evidence="2 3">Y-16303</strain>
    </source>
</reference>
<dbReference type="InterPro" id="IPR032854">
    <property type="entry name" value="ALKBH3"/>
</dbReference>
<keyword evidence="3" id="KW-1185">Reference proteome</keyword>
<proteinExistence type="predicted"/>
<comment type="caution">
    <text evidence="2">The sequence shown here is derived from an EMBL/GenBank/DDBJ whole genome shotgun (WGS) entry which is preliminary data.</text>
</comment>
<dbReference type="InterPro" id="IPR005123">
    <property type="entry name" value="Oxoglu/Fe-dep_dioxygenase_dom"/>
</dbReference>
<evidence type="ECO:0000259" key="1">
    <source>
        <dbReference type="PROSITE" id="PS51471"/>
    </source>
</evidence>
<keyword evidence="2" id="KW-0223">Dioxygenase</keyword>
<dbReference type="EMBL" id="JAKXMK010000013">
    <property type="protein sequence ID" value="MCH6167349.1"/>
    <property type="molecule type" value="Genomic_DNA"/>
</dbReference>
<dbReference type="SUPFAM" id="SSF51197">
    <property type="entry name" value="Clavaminate synthase-like"/>
    <property type="match status" value="1"/>
</dbReference>
<protein>
    <submittedName>
        <fullName evidence="2">Alpha-ketoglutarate-dependent dioxygenase AlkB</fullName>
    </submittedName>
</protein>
<accession>A0ABS9TFM2</accession>